<feature type="non-terminal residue" evidence="2">
    <location>
        <position position="1"/>
    </location>
</feature>
<dbReference type="PANTHER" id="PTHR23053">
    <property type="entry name" value="DLEC1 DELETED IN LUNG AND ESOPHAGEAL CANCER 1"/>
    <property type="match status" value="1"/>
</dbReference>
<dbReference type="Proteomes" id="UP001189429">
    <property type="component" value="Unassembled WGS sequence"/>
</dbReference>
<dbReference type="Gene3D" id="2.60.40.10">
    <property type="entry name" value="Immunoglobulins"/>
    <property type="match status" value="3"/>
</dbReference>
<organism evidence="2 3">
    <name type="scientific">Prorocentrum cordatum</name>
    <dbReference type="NCBI Taxonomy" id="2364126"/>
    <lineage>
        <taxon>Eukaryota</taxon>
        <taxon>Sar</taxon>
        <taxon>Alveolata</taxon>
        <taxon>Dinophyceae</taxon>
        <taxon>Prorocentrales</taxon>
        <taxon>Prorocentraceae</taxon>
        <taxon>Prorocentrum</taxon>
    </lineage>
</organism>
<dbReference type="PROSITE" id="PS50202">
    <property type="entry name" value="MSP"/>
    <property type="match status" value="1"/>
</dbReference>
<evidence type="ECO:0000313" key="2">
    <source>
        <dbReference type="EMBL" id="CAK0892222.1"/>
    </source>
</evidence>
<dbReference type="InterPro" id="IPR013783">
    <property type="entry name" value="Ig-like_fold"/>
</dbReference>
<accession>A0ABN9WZ51</accession>
<sequence length="733" mass="81809">AIGDAEQPPYLAFSNLQGVAEHHVETPIEITYAPRDAHSLDGSTLQVLVPAGPREDLFTLNFAGSAKKSRVEFSFLSHDFGPCFVAKGGATSAGDPQDQGQERVELVCTNRDDSDIQIATDFQREPWLDVQLHSAMVEAGKSIRIPIVFSPRDVCEYMHRVEFSINEYTRTAVDIRGRGCPLRLEVADAEMQNIDFGVVTGGEVPVRTVKLANRSARQVSFELVDEKRELTDRAVAWTPGPGTTQTLKPKESCDVELRFAPTHRITPFRFPLYARCNNGFEVKLLQVAGTGHSTEVRLSEQSLFFGSVVVGSQASRSLRLHNFGDIGAKFRFEVPERYRQVFSVSPSEGFARPQEDVSLTVTFTPTADKQQDLVGKHMWLNVITIRPAGWNKSINDRVMLKDLTAELLHLQPDLRHLLVVGNLRHAQVPHRLEPQGIAIKSRPLRAQVLDPMRRFAAILNGAPGTSNVGLTSYLMTHWAEQYDPIFGATVDLVMRYAGAGPLGATLLTLRRIGWDMVSSQTLRDDLGRHYDLLHVCPADLKPYLLEGIQRWQHERLQRHWCTSTGAQLWHSGMRYVIKGIRHPRRLGALHAHWADNIPIPIRRDMKLNQPMRSVMKESLKLPIVLFTLCRLVVVPAQEPGDDVSMQDFGLDSATATGTQSVGATIRSKDHAFLAIPPRLLEPMGEFRWPSAVLTYNAKHKSLVFTSLVFHSLVVNTTLATVIVVARLPTLTVI</sequence>
<evidence type="ECO:0000259" key="1">
    <source>
        <dbReference type="PROSITE" id="PS50202"/>
    </source>
</evidence>
<evidence type="ECO:0000313" key="3">
    <source>
        <dbReference type="Proteomes" id="UP001189429"/>
    </source>
</evidence>
<feature type="domain" description="MSP" evidence="1">
    <location>
        <begin position="293"/>
        <end position="408"/>
    </location>
</feature>
<protein>
    <recommendedName>
        <fullName evidence="1">MSP domain-containing protein</fullName>
    </recommendedName>
</protein>
<comment type="caution">
    <text evidence="2">The sequence shown here is derived from an EMBL/GenBank/DDBJ whole genome shotgun (WGS) entry which is preliminary data.</text>
</comment>
<dbReference type="PANTHER" id="PTHR23053:SF0">
    <property type="entry name" value="HYDROCEPHALUS-INDUCING PROTEIN HOMOLOG"/>
    <property type="match status" value="1"/>
</dbReference>
<dbReference type="Pfam" id="PF22067">
    <property type="entry name" value="Cep192_D3"/>
    <property type="match status" value="1"/>
</dbReference>
<dbReference type="InterPro" id="IPR033305">
    <property type="entry name" value="Hydin-like"/>
</dbReference>
<reference evidence="2" key="1">
    <citation type="submission" date="2023-10" db="EMBL/GenBank/DDBJ databases">
        <authorList>
            <person name="Chen Y."/>
            <person name="Shah S."/>
            <person name="Dougan E. K."/>
            <person name="Thang M."/>
            <person name="Chan C."/>
        </authorList>
    </citation>
    <scope>NUCLEOTIDE SEQUENCE [LARGE SCALE GENOMIC DNA]</scope>
</reference>
<dbReference type="EMBL" id="CAUYUJ010019582">
    <property type="protein sequence ID" value="CAK0892222.1"/>
    <property type="molecule type" value="Genomic_DNA"/>
</dbReference>
<name>A0ABN9WZ51_9DINO</name>
<keyword evidence="3" id="KW-1185">Reference proteome</keyword>
<dbReference type="InterPro" id="IPR054089">
    <property type="entry name" value="Cep192-like_D3"/>
</dbReference>
<gene>
    <name evidence="2" type="ORF">PCOR1329_LOCUS71939</name>
</gene>
<dbReference type="InterPro" id="IPR000535">
    <property type="entry name" value="MSP_dom"/>
</dbReference>
<proteinExistence type="predicted"/>